<evidence type="ECO:0000259" key="2">
    <source>
        <dbReference type="PROSITE" id="PS50887"/>
    </source>
</evidence>
<feature type="transmembrane region" description="Helical" evidence="1">
    <location>
        <begin position="147"/>
        <end position="168"/>
    </location>
</feature>
<dbReference type="InterPro" id="IPR029787">
    <property type="entry name" value="Nucleotide_cyclase"/>
</dbReference>
<feature type="transmembrane region" description="Helical" evidence="1">
    <location>
        <begin position="123"/>
        <end position="141"/>
    </location>
</feature>
<dbReference type="Gene3D" id="3.30.70.270">
    <property type="match status" value="1"/>
</dbReference>
<feature type="transmembrane region" description="Helical" evidence="1">
    <location>
        <begin position="84"/>
        <end position="111"/>
    </location>
</feature>
<keyword evidence="4" id="KW-1185">Reference proteome</keyword>
<reference evidence="3 4" key="1">
    <citation type="submission" date="2020-03" db="EMBL/GenBank/DDBJ databases">
        <title>Two novel Motilibacter sp.</title>
        <authorList>
            <person name="Liu S."/>
        </authorList>
    </citation>
    <scope>NUCLEOTIDE SEQUENCE [LARGE SCALE GENOMIC DNA]</scope>
    <source>
        <strain evidence="3 4">E257</strain>
    </source>
</reference>
<dbReference type="Proteomes" id="UP000800981">
    <property type="component" value="Unassembled WGS sequence"/>
</dbReference>
<dbReference type="CDD" id="cd01949">
    <property type="entry name" value="GGDEF"/>
    <property type="match status" value="1"/>
</dbReference>
<feature type="domain" description="GGDEF" evidence="2">
    <location>
        <begin position="212"/>
        <end position="341"/>
    </location>
</feature>
<dbReference type="InterPro" id="IPR050469">
    <property type="entry name" value="Diguanylate_Cyclase"/>
</dbReference>
<gene>
    <name evidence="3" type="ORF">G9H71_17070</name>
</gene>
<keyword evidence="1" id="KW-0812">Transmembrane</keyword>
<sequence length="348" mass="37176">MRTGWDLPPLGSPALHALDVRVHALLSMFMGLLCLVLAPLGQHSLVVASIGATVVLTGGVPPLLMAPERTSKRALSIGMMAASAGITLGTGVQAGAFDVSTSSLMLVSVVLHAGFFRSRRETWLQLAWLLTVYAVPLILTNDSTGRVAVAWVLLATMLSLLTAVLVWVRAGIDELIAELHGQAERDPLTGLLNREGLRRRSEQLFDSDSPGADVALLLVDADHFKQLNDKHGHPAGDATLSWLGELLTSLTPESGLVCRHGGEEFVVLVPACDVDTTRLMAERIRRTVEEGARATAYPFTVSIGVAVGPFEPGLGDLYRQADAALYRAKRTGRNRVAVEPHALARHAG</sequence>
<evidence type="ECO:0000256" key="1">
    <source>
        <dbReference type="SAM" id="Phobius"/>
    </source>
</evidence>
<feature type="transmembrane region" description="Helical" evidence="1">
    <location>
        <begin position="20"/>
        <end position="38"/>
    </location>
</feature>
<organism evidence="3 4">
    <name type="scientific">Motilibacter deserti</name>
    <dbReference type="NCBI Taxonomy" id="2714956"/>
    <lineage>
        <taxon>Bacteria</taxon>
        <taxon>Bacillati</taxon>
        <taxon>Actinomycetota</taxon>
        <taxon>Actinomycetes</taxon>
        <taxon>Motilibacterales</taxon>
        <taxon>Motilibacteraceae</taxon>
        <taxon>Motilibacter</taxon>
    </lineage>
</organism>
<protein>
    <submittedName>
        <fullName evidence="3">GGDEF domain-containing protein</fullName>
    </submittedName>
</protein>
<keyword evidence="1" id="KW-0472">Membrane</keyword>
<accession>A0ABX0GWZ2</accession>
<dbReference type="RefSeq" id="WP_166283941.1">
    <property type="nucleotide sequence ID" value="NZ_JAANNP010000033.1"/>
</dbReference>
<evidence type="ECO:0000313" key="3">
    <source>
        <dbReference type="EMBL" id="NHC15493.1"/>
    </source>
</evidence>
<proteinExistence type="predicted"/>
<dbReference type="PANTHER" id="PTHR45138">
    <property type="entry name" value="REGULATORY COMPONENTS OF SENSORY TRANSDUCTION SYSTEM"/>
    <property type="match status" value="1"/>
</dbReference>
<dbReference type="SMART" id="SM00267">
    <property type="entry name" value="GGDEF"/>
    <property type="match status" value="1"/>
</dbReference>
<name>A0ABX0GWZ2_9ACTN</name>
<dbReference type="EMBL" id="JAANNP010000033">
    <property type="protein sequence ID" value="NHC15493.1"/>
    <property type="molecule type" value="Genomic_DNA"/>
</dbReference>
<feature type="transmembrane region" description="Helical" evidence="1">
    <location>
        <begin position="45"/>
        <end position="64"/>
    </location>
</feature>
<keyword evidence="1" id="KW-1133">Transmembrane helix</keyword>
<dbReference type="SUPFAM" id="SSF55073">
    <property type="entry name" value="Nucleotide cyclase"/>
    <property type="match status" value="1"/>
</dbReference>
<comment type="caution">
    <text evidence="3">The sequence shown here is derived from an EMBL/GenBank/DDBJ whole genome shotgun (WGS) entry which is preliminary data.</text>
</comment>
<dbReference type="InterPro" id="IPR000160">
    <property type="entry name" value="GGDEF_dom"/>
</dbReference>
<dbReference type="InterPro" id="IPR043128">
    <property type="entry name" value="Rev_trsase/Diguanyl_cyclase"/>
</dbReference>
<dbReference type="PANTHER" id="PTHR45138:SF9">
    <property type="entry name" value="DIGUANYLATE CYCLASE DGCM-RELATED"/>
    <property type="match status" value="1"/>
</dbReference>
<dbReference type="NCBIfam" id="TIGR00254">
    <property type="entry name" value="GGDEF"/>
    <property type="match status" value="1"/>
</dbReference>
<dbReference type="Pfam" id="PF00990">
    <property type="entry name" value="GGDEF"/>
    <property type="match status" value="1"/>
</dbReference>
<dbReference type="PROSITE" id="PS50887">
    <property type="entry name" value="GGDEF"/>
    <property type="match status" value="1"/>
</dbReference>
<evidence type="ECO:0000313" key="4">
    <source>
        <dbReference type="Proteomes" id="UP000800981"/>
    </source>
</evidence>